<reference evidence="2 3" key="1">
    <citation type="journal article" date="2011" name="J. Bacteriol.">
        <title>Draft genome sequence of the chemolithoheterotrophic, halophilic methylotroph Methylophaga thiooxydans DMS010.</title>
        <authorList>
            <person name="Boden R."/>
            <person name="Ferriera S."/>
            <person name="Johnson J."/>
            <person name="Kelly D.P."/>
            <person name="Murrell J.C."/>
            <person name="Schafer H."/>
        </authorList>
    </citation>
    <scope>NUCLEOTIDE SEQUENCE [LARGE SCALE GENOMIC DNA]</scope>
    <source>
        <strain evidence="2 3">DMS010</strain>
    </source>
</reference>
<accession>C0N7G8</accession>
<evidence type="ECO:0000313" key="3">
    <source>
        <dbReference type="Proteomes" id="UP000004679"/>
    </source>
</evidence>
<dbReference type="AlphaFoldDB" id="C0N7G8"/>
<keyword evidence="1" id="KW-0732">Signal</keyword>
<dbReference type="EMBL" id="GG657899">
    <property type="protein sequence ID" value="EEF79436.1"/>
    <property type="molecule type" value="Genomic_DNA"/>
</dbReference>
<gene>
    <name evidence="2" type="ORF">MDMS009_2023</name>
</gene>
<evidence type="ECO:0000256" key="1">
    <source>
        <dbReference type="SAM" id="SignalP"/>
    </source>
</evidence>
<name>C0N7G8_9GAMM</name>
<sequence>MKPIHPFFFSAVFFIVSFSNFAYANTGLEIDNPTSINIVYTIEPDDISLQDVQKRIENLACHAGISLSSRDDAQLFVRVEKHADAYLLYLDFNRQLFYFANGYKHSTKGFVWGRYANNIDSQEELFEDLVFFAEEFFSDYQQANTLN</sequence>
<evidence type="ECO:0000313" key="2">
    <source>
        <dbReference type="EMBL" id="EEF79436.1"/>
    </source>
</evidence>
<dbReference type="HOGENOM" id="CLU_1765886_0_0_6"/>
<feature type="signal peptide" evidence="1">
    <location>
        <begin position="1"/>
        <end position="24"/>
    </location>
</feature>
<organism evidence="2 3">
    <name type="scientific">Methylophaga thiooxydans DMS010</name>
    <dbReference type="NCBI Taxonomy" id="637616"/>
    <lineage>
        <taxon>Bacteria</taxon>
        <taxon>Pseudomonadati</taxon>
        <taxon>Pseudomonadota</taxon>
        <taxon>Gammaproteobacteria</taxon>
        <taxon>Thiotrichales</taxon>
        <taxon>Piscirickettsiaceae</taxon>
        <taxon>Methylophaga</taxon>
    </lineage>
</organism>
<keyword evidence="3" id="KW-1185">Reference proteome</keyword>
<feature type="chain" id="PRO_5002899593" evidence="1">
    <location>
        <begin position="25"/>
        <end position="147"/>
    </location>
</feature>
<protein>
    <submittedName>
        <fullName evidence="2">Uncharacterized protein</fullName>
    </submittedName>
</protein>
<dbReference type="Proteomes" id="UP000004679">
    <property type="component" value="Unassembled WGS sequence"/>
</dbReference>
<proteinExistence type="predicted"/>